<sequence>MLTFQDDTVFGNEESLQNKKRAFVFNQEDHHGLQNISLKKETFVTMNDSFIQKSLCDISAKESLPRPDIKQDNSNESNSKVISNVNSLNVQSLQLNLSFTKRKQSKMIIQKVIKKYKAVQQAFSKLVQINR</sequence>
<dbReference type="InParanoid" id="W7XJ68"/>
<dbReference type="GeneID" id="24437171"/>
<dbReference type="RefSeq" id="XP_012652247.1">
    <property type="nucleotide sequence ID" value="XM_012796793.1"/>
</dbReference>
<dbReference type="Proteomes" id="UP000009168">
    <property type="component" value="Unassembled WGS sequence"/>
</dbReference>
<keyword evidence="2" id="KW-1185">Reference proteome</keyword>
<name>W7XJ68_TETTS</name>
<protein>
    <submittedName>
        <fullName evidence="1">Uncharacterized protein</fullName>
    </submittedName>
</protein>
<reference evidence="2" key="1">
    <citation type="journal article" date="2006" name="PLoS Biol.">
        <title>Macronuclear genome sequence of the ciliate Tetrahymena thermophila, a model eukaryote.</title>
        <authorList>
            <person name="Eisen J.A."/>
            <person name="Coyne R.S."/>
            <person name="Wu M."/>
            <person name="Wu D."/>
            <person name="Thiagarajan M."/>
            <person name="Wortman J.R."/>
            <person name="Badger J.H."/>
            <person name="Ren Q."/>
            <person name="Amedeo P."/>
            <person name="Jones K.M."/>
            <person name="Tallon L.J."/>
            <person name="Delcher A.L."/>
            <person name="Salzberg S.L."/>
            <person name="Silva J.C."/>
            <person name="Haas B.J."/>
            <person name="Majoros W.H."/>
            <person name="Farzad M."/>
            <person name="Carlton J.M."/>
            <person name="Smith R.K. Jr."/>
            <person name="Garg J."/>
            <person name="Pearlman R.E."/>
            <person name="Karrer K.M."/>
            <person name="Sun L."/>
            <person name="Manning G."/>
            <person name="Elde N.C."/>
            <person name="Turkewitz A.P."/>
            <person name="Asai D.J."/>
            <person name="Wilkes D.E."/>
            <person name="Wang Y."/>
            <person name="Cai H."/>
            <person name="Collins K."/>
            <person name="Stewart B.A."/>
            <person name="Lee S.R."/>
            <person name="Wilamowska K."/>
            <person name="Weinberg Z."/>
            <person name="Ruzzo W.L."/>
            <person name="Wloga D."/>
            <person name="Gaertig J."/>
            <person name="Frankel J."/>
            <person name="Tsao C.-C."/>
            <person name="Gorovsky M.A."/>
            <person name="Keeling P.J."/>
            <person name="Waller R.F."/>
            <person name="Patron N.J."/>
            <person name="Cherry J.M."/>
            <person name="Stover N.A."/>
            <person name="Krieger C.J."/>
            <person name="del Toro C."/>
            <person name="Ryder H.F."/>
            <person name="Williamson S.C."/>
            <person name="Barbeau R.A."/>
            <person name="Hamilton E.P."/>
            <person name="Orias E."/>
        </authorList>
    </citation>
    <scope>NUCLEOTIDE SEQUENCE [LARGE SCALE GENOMIC DNA]</scope>
    <source>
        <strain evidence="2">SB210</strain>
    </source>
</reference>
<dbReference type="EMBL" id="GG662749">
    <property type="protein sequence ID" value="EWS75256.1"/>
    <property type="molecule type" value="Genomic_DNA"/>
</dbReference>
<proteinExistence type="predicted"/>
<dbReference type="KEGG" id="tet:TTHERM_000083599"/>
<evidence type="ECO:0000313" key="1">
    <source>
        <dbReference type="EMBL" id="EWS75256.1"/>
    </source>
</evidence>
<dbReference type="AlphaFoldDB" id="W7XJ68"/>
<accession>W7XJ68</accession>
<evidence type="ECO:0000313" key="2">
    <source>
        <dbReference type="Proteomes" id="UP000009168"/>
    </source>
</evidence>
<gene>
    <name evidence="1" type="ORF">TTHERM_000083599</name>
</gene>
<organism evidence="1 2">
    <name type="scientific">Tetrahymena thermophila (strain SB210)</name>
    <dbReference type="NCBI Taxonomy" id="312017"/>
    <lineage>
        <taxon>Eukaryota</taxon>
        <taxon>Sar</taxon>
        <taxon>Alveolata</taxon>
        <taxon>Ciliophora</taxon>
        <taxon>Intramacronucleata</taxon>
        <taxon>Oligohymenophorea</taxon>
        <taxon>Hymenostomatida</taxon>
        <taxon>Tetrahymenina</taxon>
        <taxon>Tetrahymenidae</taxon>
        <taxon>Tetrahymena</taxon>
    </lineage>
</organism>